<name>A0AA38J9E5_9AGAR</name>
<sequence length="549" mass="60055">MRLRLQTTNVELPHLKAWFSFTEDSQPKSIADLKKSICTTIKSFSNASVTFRDIDLELDGFELLNELSTEGTLRDGDLLAIKRREEVGKKRKADDGDSSFPGKRPRRSKSKLPVSTASSSSSSSSSSSESEIESSASESDSIDSDSDSGSDSDSSESSALNPNDRRKHSTIPRPPKPLPIKPTAPVQQDHVPPGFGSIKTRKRNIRRRLKKKHEAPKVQGAADTVPSPPKRISIANIAPLGFKSNVSAATVTTAQQSSEAHSINDPLNLTMFSLGNKNKKKGYKYALAPPTTQKKVFTELESYNVSSSSVQGEAEADSDALNSPFPPSTTIFTSAPENPSTTSRTRVIPPSELQSLGKLPKNMFVTSVDVEEDLWRNSLSKKKKKQRHDQWDENHVDPVSAVPQDGEDKGIDLDYGLNEGEPAVFHSLSGPDANDFDAEDSKSTLIWSVVENDFEAYPQVTLGSLQNGKLVAWKALALNPENYSPEVLLHIATVTAVSAASSGEMPSFSICRLIRPGWEDLDVEDVEGIYGWESVNQMGWKAVNEIKRL</sequence>
<feature type="region of interest" description="Disordered" evidence="1">
    <location>
        <begin position="308"/>
        <end position="353"/>
    </location>
</feature>
<feature type="region of interest" description="Disordered" evidence="1">
    <location>
        <begin position="379"/>
        <end position="407"/>
    </location>
</feature>
<accession>A0AA38J9E5</accession>
<proteinExistence type="predicted"/>
<organism evidence="2 3">
    <name type="scientific">Lentinula guzmanii</name>
    <dbReference type="NCBI Taxonomy" id="2804957"/>
    <lineage>
        <taxon>Eukaryota</taxon>
        <taxon>Fungi</taxon>
        <taxon>Dikarya</taxon>
        <taxon>Basidiomycota</taxon>
        <taxon>Agaricomycotina</taxon>
        <taxon>Agaricomycetes</taxon>
        <taxon>Agaricomycetidae</taxon>
        <taxon>Agaricales</taxon>
        <taxon>Marasmiineae</taxon>
        <taxon>Omphalotaceae</taxon>
        <taxon>Lentinula</taxon>
    </lineage>
</organism>
<gene>
    <name evidence="2" type="ORF">DFJ43DRAFT_1107188</name>
</gene>
<feature type="compositionally biased region" description="Polar residues" evidence="1">
    <location>
        <begin position="328"/>
        <end position="345"/>
    </location>
</feature>
<protein>
    <recommendedName>
        <fullName evidence="4">Coilin</fullName>
    </recommendedName>
</protein>
<evidence type="ECO:0000256" key="1">
    <source>
        <dbReference type="SAM" id="MobiDB-lite"/>
    </source>
</evidence>
<reference evidence="2" key="2">
    <citation type="journal article" date="2023" name="Proc. Natl. Acad. Sci. U.S.A.">
        <title>A global phylogenomic analysis of the shiitake genus Lentinula.</title>
        <authorList>
            <person name="Sierra-Patev S."/>
            <person name="Min B."/>
            <person name="Naranjo-Ortiz M."/>
            <person name="Looney B."/>
            <person name="Konkel Z."/>
            <person name="Slot J.C."/>
            <person name="Sakamoto Y."/>
            <person name="Steenwyk J.L."/>
            <person name="Rokas A."/>
            <person name="Carro J."/>
            <person name="Camarero S."/>
            <person name="Ferreira P."/>
            <person name="Molpeceres G."/>
            <person name="Ruiz-Duenas F.J."/>
            <person name="Serrano A."/>
            <person name="Henrissat B."/>
            <person name="Drula E."/>
            <person name="Hughes K.W."/>
            <person name="Mata J.L."/>
            <person name="Ishikawa N.K."/>
            <person name="Vargas-Isla R."/>
            <person name="Ushijima S."/>
            <person name="Smith C.A."/>
            <person name="Donoghue J."/>
            <person name="Ahrendt S."/>
            <person name="Andreopoulos W."/>
            <person name="He G."/>
            <person name="LaButti K."/>
            <person name="Lipzen A."/>
            <person name="Ng V."/>
            <person name="Riley R."/>
            <person name="Sandor L."/>
            <person name="Barry K."/>
            <person name="Martinez A.T."/>
            <person name="Xiao Y."/>
            <person name="Gibbons J.G."/>
            <person name="Terashima K."/>
            <person name="Grigoriev I.V."/>
            <person name="Hibbett D."/>
        </authorList>
    </citation>
    <scope>NUCLEOTIDE SEQUENCE</scope>
    <source>
        <strain evidence="2">ET3784</strain>
    </source>
</reference>
<feature type="compositionally biased region" description="Acidic residues" evidence="1">
    <location>
        <begin position="140"/>
        <end position="154"/>
    </location>
</feature>
<keyword evidence="3" id="KW-1185">Reference proteome</keyword>
<evidence type="ECO:0000313" key="2">
    <source>
        <dbReference type="EMBL" id="KAJ3711824.1"/>
    </source>
</evidence>
<reference evidence="2" key="1">
    <citation type="submission" date="2022-08" db="EMBL/GenBank/DDBJ databases">
        <authorList>
            <consortium name="DOE Joint Genome Institute"/>
            <person name="Min B."/>
            <person name="Sierra-Patev S."/>
            <person name="Naranjo-Ortiz M."/>
            <person name="Looney B."/>
            <person name="Konkel Z."/>
            <person name="Slot J.C."/>
            <person name="Sakamoto Y."/>
            <person name="Steenwyk J.L."/>
            <person name="Rokas A."/>
            <person name="Carro J."/>
            <person name="Camarero S."/>
            <person name="Ferreira P."/>
            <person name="Molpeceres G."/>
            <person name="Ruiz-duenas F.J."/>
            <person name="Serrano A."/>
            <person name="Henrissat B."/>
            <person name="Drula E."/>
            <person name="Hughes K.W."/>
            <person name="Mata J.L."/>
            <person name="Ishikawa N.K."/>
            <person name="Vargas-Isla R."/>
            <person name="Ushijima S."/>
            <person name="Smith C.A."/>
            <person name="Ahrendt S."/>
            <person name="Andreopoulos W."/>
            <person name="He G."/>
            <person name="LaButti K."/>
            <person name="Lipzen A."/>
            <person name="Ng V."/>
            <person name="Riley R."/>
            <person name="Sandor L."/>
            <person name="Barry K."/>
            <person name="Martinez A.T."/>
            <person name="Xiao Y."/>
            <person name="Gibbons J.G."/>
            <person name="Terashima K."/>
            <person name="Hibbett D.S."/>
            <person name="Grigoriev I.V."/>
        </authorList>
    </citation>
    <scope>NUCLEOTIDE SEQUENCE</scope>
    <source>
        <strain evidence="2">ET3784</strain>
    </source>
</reference>
<dbReference type="AlphaFoldDB" id="A0AA38J9E5"/>
<feature type="compositionally biased region" description="Pro residues" evidence="1">
    <location>
        <begin position="172"/>
        <end position="182"/>
    </location>
</feature>
<feature type="compositionally biased region" description="Basic residues" evidence="1">
    <location>
        <begin position="199"/>
        <end position="214"/>
    </location>
</feature>
<dbReference type="Proteomes" id="UP001176059">
    <property type="component" value="Unassembled WGS sequence"/>
</dbReference>
<feature type="region of interest" description="Disordered" evidence="1">
    <location>
        <begin position="87"/>
        <end position="230"/>
    </location>
</feature>
<comment type="caution">
    <text evidence="2">The sequence shown here is derived from an EMBL/GenBank/DDBJ whole genome shotgun (WGS) entry which is preliminary data.</text>
</comment>
<feature type="compositionally biased region" description="Low complexity" evidence="1">
    <location>
        <begin position="118"/>
        <end position="139"/>
    </location>
</feature>
<dbReference type="EMBL" id="JANVFO010000115">
    <property type="protein sequence ID" value="KAJ3711824.1"/>
    <property type="molecule type" value="Genomic_DNA"/>
</dbReference>
<evidence type="ECO:0000313" key="3">
    <source>
        <dbReference type="Proteomes" id="UP001176059"/>
    </source>
</evidence>
<evidence type="ECO:0008006" key="4">
    <source>
        <dbReference type="Google" id="ProtNLM"/>
    </source>
</evidence>